<keyword evidence="3" id="KW-1133">Transmembrane helix</keyword>
<feature type="transmembrane region" description="Helical" evidence="3">
    <location>
        <begin position="167"/>
        <end position="183"/>
    </location>
</feature>
<dbReference type="InterPro" id="IPR033344">
    <property type="entry name" value="CURT1"/>
</dbReference>
<feature type="region of interest" description="Disordered" evidence="2">
    <location>
        <begin position="57"/>
        <end position="78"/>
    </location>
</feature>
<dbReference type="PANTHER" id="PTHR33222:SF2">
    <property type="entry name" value="PROTEIN CURVATURE THYLAKOID 1D, CHLOROPLASTIC"/>
    <property type="match status" value="1"/>
</dbReference>
<organism evidence="5 6">
    <name type="scientific">Perilla frutescens var. hirtella</name>
    <name type="common">Perilla citriodora</name>
    <name type="synonym">Perilla setoyensis</name>
    <dbReference type="NCBI Taxonomy" id="608512"/>
    <lineage>
        <taxon>Eukaryota</taxon>
        <taxon>Viridiplantae</taxon>
        <taxon>Streptophyta</taxon>
        <taxon>Embryophyta</taxon>
        <taxon>Tracheophyta</taxon>
        <taxon>Spermatophyta</taxon>
        <taxon>Magnoliopsida</taxon>
        <taxon>eudicotyledons</taxon>
        <taxon>Gunneridae</taxon>
        <taxon>Pentapetalae</taxon>
        <taxon>asterids</taxon>
        <taxon>lamiids</taxon>
        <taxon>Lamiales</taxon>
        <taxon>Lamiaceae</taxon>
        <taxon>Nepetoideae</taxon>
        <taxon>Elsholtzieae</taxon>
        <taxon>Perilla</taxon>
    </lineage>
</organism>
<comment type="caution">
    <text evidence="5">The sequence shown here is derived from an EMBL/GenBank/DDBJ whole genome shotgun (WGS) entry which is preliminary data.</text>
</comment>
<dbReference type="Proteomes" id="UP001190926">
    <property type="component" value="Unassembled WGS sequence"/>
</dbReference>
<evidence type="ECO:0000313" key="6">
    <source>
        <dbReference type="Proteomes" id="UP001190926"/>
    </source>
</evidence>
<gene>
    <name evidence="5" type="ORF">C2S53_019772</name>
</gene>
<protein>
    <submittedName>
        <fullName evidence="5">CURVATURE THYLAKOID 1D-like protein</fullName>
    </submittedName>
</protein>
<dbReference type="InterPro" id="IPR025564">
    <property type="entry name" value="CAAD_dom"/>
</dbReference>
<comment type="subcellular location">
    <subcellularLocation>
        <location evidence="1">Membrane</location>
        <topology evidence="1">Multi-pass membrane protein</topology>
    </subcellularLocation>
</comment>
<feature type="domain" description="Cyanobacterial aminoacyl-tRNA synthetase CAAD" evidence="4">
    <location>
        <begin position="127"/>
        <end position="203"/>
    </location>
</feature>
<dbReference type="Pfam" id="PF14159">
    <property type="entry name" value="CAAD"/>
    <property type="match status" value="1"/>
</dbReference>
<sequence length="207" mass="23401">MIANMEVCTARGISNLLSIQPKLVAPNQIHSVHCKNPFPLLKQVQFNSGLRYRINSSMRPSTSEETSSERTQYDADEPEPEIIVETTNLSEKKEDYDTQLNEAPQEGSLVDNLQFLKFLEEFDIKFDYEDTYSLLVFGGGGAVALWLAAAVVGAIDSIPLFPKMLELIGLGYTIWFSSRYLLFKENRDELVTRVEQIKQQVLGSKDN</sequence>
<dbReference type="AlphaFoldDB" id="A0AAD4P1H6"/>
<keyword evidence="3" id="KW-0472">Membrane</keyword>
<feature type="transmembrane region" description="Helical" evidence="3">
    <location>
        <begin position="134"/>
        <end position="155"/>
    </location>
</feature>
<dbReference type="EMBL" id="SDAM02001264">
    <property type="protein sequence ID" value="KAH6822612.1"/>
    <property type="molecule type" value="Genomic_DNA"/>
</dbReference>
<dbReference type="GO" id="GO:0009535">
    <property type="term" value="C:chloroplast thylakoid membrane"/>
    <property type="evidence" value="ECO:0007669"/>
    <property type="project" value="TreeGrafter"/>
</dbReference>
<keyword evidence="6" id="KW-1185">Reference proteome</keyword>
<evidence type="ECO:0000313" key="5">
    <source>
        <dbReference type="EMBL" id="KAH6822612.1"/>
    </source>
</evidence>
<name>A0AAD4P1H6_PERFH</name>
<evidence type="ECO:0000256" key="2">
    <source>
        <dbReference type="SAM" id="MobiDB-lite"/>
    </source>
</evidence>
<evidence type="ECO:0000256" key="1">
    <source>
        <dbReference type="ARBA" id="ARBA00004141"/>
    </source>
</evidence>
<accession>A0AAD4P1H6</accession>
<proteinExistence type="predicted"/>
<keyword evidence="3" id="KW-0812">Transmembrane</keyword>
<evidence type="ECO:0000259" key="4">
    <source>
        <dbReference type="Pfam" id="PF14159"/>
    </source>
</evidence>
<evidence type="ECO:0000256" key="3">
    <source>
        <dbReference type="SAM" id="Phobius"/>
    </source>
</evidence>
<reference evidence="5 6" key="1">
    <citation type="journal article" date="2021" name="Nat. Commun.">
        <title>Incipient diploidization of the medicinal plant Perilla within 10,000 years.</title>
        <authorList>
            <person name="Zhang Y."/>
            <person name="Shen Q."/>
            <person name="Leng L."/>
            <person name="Zhang D."/>
            <person name="Chen S."/>
            <person name="Shi Y."/>
            <person name="Ning Z."/>
            <person name="Chen S."/>
        </authorList>
    </citation>
    <scope>NUCLEOTIDE SEQUENCE [LARGE SCALE GENOMIC DNA]</scope>
    <source>
        <strain evidence="6">cv. PC099</strain>
    </source>
</reference>
<dbReference type="PANTHER" id="PTHR33222">
    <property type="match status" value="1"/>
</dbReference>